<dbReference type="SUPFAM" id="SSF50199">
    <property type="entry name" value="Staphylococcal nuclease"/>
    <property type="match status" value="1"/>
</dbReference>
<dbReference type="InterPro" id="IPR016071">
    <property type="entry name" value="Staphylococal_nuclease_OB-fold"/>
</dbReference>
<dbReference type="STRING" id="1759059.ATE48_10770"/>
<dbReference type="Pfam" id="PF00565">
    <property type="entry name" value="SNase"/>
    <property type="match status" value="1"/>
</dbReference>
<evidence type="ECO:0000313" key="4">
    <source>
        <dbReference type="Proteomes" id="UP000092498"/>
    </source>
</evidence>
<proteinExistence type="predicted"/>
<evidence type="ECO:0000256" key="1">
    <source>
        <dbReference type="SAM" id="SignalP"/>
    </source>
</evidence>
<dbReference type="AlphaFoldDB" id="A0A1B1AIH6"/>
<keyword evidence="4" id="KW-1185">Reference proteome</keyword>
<evidence type="ECO:0000313" key="3">
    <source>
        <dbReference type="EMBL" id="ANP46362.1"/>
    </source>
</evidence>
<keyword evidence="1" id="KW-0732">Signal</keyword>
<reference evidence="3 4" key="1">
    <citation type="submission" date="2015-11" db="EMBL/GenBank/DDBJ databases">
        <title>Whole-Genome Sequence of Candidatus Oderbacter manganicum from the National Park Lower Oder Valley, Germany.</title>
        <authorList>
            <person name="Braun B."/>
            <person name="Liere K."/>
            <person name="Szewzyk U."/>
        </authorList>
    </citation>
    <scope>NUCLEOTIDE SEQUENCE [LARGE SCALE GENOMIC DNA]</scope>
    <source>
        <strain evidence="3 4">OTSz_A_272</strain>
    </source>
</reference>
<gene>
    <name evidence="3" type="ORF">ATE48_10770</name>
</gene>
<protein>
    <recommendedName>
        <fullName evidence="2">TNase-like domain-containing protein</fullName>
    </recommendedName>
</protein>
<name>A0A1B1AIH6_9PROT</name>
<dbReference type="Proteomes" id="UP000092498">
    <property type="component" value="Chromosome"/>
</dbReference>
<dbReference type="PROSITE" id="PS50830">
    <property type="entry name" value="TNASE_3"/>
    <property type="match status" value="1"/>
</dbReference>
<accession>A0A1B1AIH6</accession>
<feature type="signal peptide" evidence="1">
    <location>
        <begin position="1"/>
        <end position="36"/>
    </location>
</feature>
<dbReference type="InterPro" id="IPR035437">
    <property type="entry name" value="SNase_OB-fold_sf"/>
</dbReference>
<dbReference type="OrthoDB" id="9805504at2"/>
<dbReference type="EMBL" id="CP013244">
    <property type="protein sequence ID" value="ANP46362.1"/>
    <property type="molecule type" value="Genomic_DNA"/>
</dbReference>
<dbReference type="RefSeq" id="WP_066771305.1">
    <property type="nucleotide sequence ID" value="NZ_CP013244.1"/>
</dbReference>
<sequence length="172" mass="18735">MAHSNIFSAGLAASALMLAAAVSVIFISDPAPQASAQTSQFASADAPRTPRHRAANAAERMRVIDGDTLEDTRDEITYRVVNIDTPETGSRARCAAERELGNRATATVRTLIAETRRVDLRPTGRIDRYGRTIAYVVLDGRDMGEMLIAAGLARPWRGRREPWCDTNGNLIP</sequence>
<organism evidence="3 4">
    <name type="scientific">Candidatus Viadribacter manganicus</name>
    <dbReference type="NCBI Taxonomy" id="1759059"/>
    <lineage>
        <taxon>Bacteria</taxon>
        <taxon>Pseudomonadati</taxon>
        <taxon>Pseudomonadota</taxon>
        <taxon>Alphaproteobacteria</taxon>
        <taxon>Hyphomonadales</taxon>
        <taxon>Hyphomonadaceae</taxon>
        <taxon>Candidatus Viadribacter</taxon>
    </lineage>
</organism>
<feature type="domain" description="TNase-like" evidence="2">
    <location>
        <begin position="54"/>
        <end position="154"/>
    </location>
</feature>
<dbReference type="SMART" id="SM00318">
    <property type="entry name" value="SNc"/>
    <property type="match status" value="1"/>
</dbReference>
<dbReference type="InParanoid" id="A0A1B1AIH6"/>
<feature type="chain" id="PRO_5008518861" description="TNase-like domain-containing protein" evidence="1">
    <location>
        <begin position="37"/>
        <end position="172"/>
    </location>
</feature>
<dbReference type="Gene3D" id="2.40.50.90">
    <property type="match status" value="1"/>
</dbReference>
<dbReference type="KEGG" id="cbot:ATE48_10770"/>
<evidence type="ECO:0000259" key="2">
    <source>
        <dbReference type="PROSITE" id="PS50830"/>
    </source>
</evidence>